<keyword evidence="3" id="KW-0813">Transport</keyword>
<dbReference type="PROSITE" id="PS50850">
    <property type="entry name" value="MFS"/>
    <property type="match status" value="1"/>
</dbReference>
<feature type="transmembrane region" description="Helical" evidence="8">
    <location>
        <begin position="184"/>
        <end position="204"/>
    </location>
</feature>
<evidence type="ECO:0000313" key="10">
    <source>
        <dbReference type="EMBL" id="KIC57891.1"/>
    </source>
</evidence>
<feature type="transmembrane region" description="Helical" evidence="8">
    <location>
        <begin position="30"/>
        <end position="48"/>
    </location>
</feature>
<evidence type="ECO:0000256" key="3">
    <source>
        <dbReference type="ARBA" id="ARBA00022448"/>
    </source>
</evidence>
<dbReference type="InterPro" id="IPR011701">
    <property type="entry name" value="MFS"/>
</dbReference>
<keyword evidence="5 8" id="KW-0812">Transmembrane</keyword>
<evidence type="ECO:0000256" key="8">
    <source>
        <dbReference type="SAM" id="Phobius"/>
    </source>
</evidence>
<evidence type="ECO:0000256" key="7">
    <source>
        <dbReference type="ARBA" id="ARBA00023136"/>
    </source>
</evidence>
<evidence type="ECO:0000256" key="1">
    <source>
        <dbReference type="ARBA" id="ARBA00004651"/>
    </source>
</evidence>
<reference evidence="10 11" key="1">
    <citation type="submission" date="2014-12" db="EMBL/GenBank/DDBJ databases">
        <title>Genome sequencing of Microbacterium hominis TPW29.</title>
        <authorList>
            <person name="Tan P.W."/>
            <person name="Chan K.-G."/>
        </authorList>
    </citation>
    <scope>NUCLEOTIDE SEQUENCE [LARGE SCALE GENOMIC DNA]</scope>
    <source>
        <strain evidence="10 11">TPW29</strain>
    </source>
</reference>
<feature type="transmembrane region" description="Helical" evidence="8">
    <location>
        <begin position="292"/>
        <end position="314"/>
    </location>
</feature>
<feature type="transmembrane region" description="Helical" evidence="8">
    <location>
        <begin position="356"/>
        <end position="380"/>
    </location>
</feature>
<accession>A0A0B4CU51</accession>
<feature type="transmembrane region" description="Helical" evidence="8">
    <location>
        <begin position="68"/>
        <end position="87"/>
    </location>
</feature>
<dbReference type="PANTHER" id="PTHR43271:SF1">
    <property type="entry name" value="INNER MEMBRANE TRANSPORT PROTEIN YNFM"/>
    <property type="match status" value="1"/>
</dbReference>
<dbReference type="CDD" id="cd17324">
    <property type="entry name" value="MFS_NepI_like"/>
    <property type="match status" value="1"/>
</dbReference>
<dbReference type="SUPFAM" id="SSF103473">
    <property type="entry name" value="MFS general substrate transporter"/>
    <property type="match status" value="1"/>
</dbReference>
<evidence type="ECO:0000256" key="6">
    <source>
        <dbReference type="ARBA" id="ARBA00022989"/>
    </source>
</evidence>
<dbReference type="InterPro" id="IPR020846">
    <property type="entry name" value="MFS_dom"/>
</dbReference>
<comment type="caution">
    <text evidence="10">The sequence shown here is derived from an EMBL/GenBank/DDBJ whole genome shotgun (WGS) entry which is preliminary data.</text>
</comment>
<keyword evidence="7 8" id="KW-0472">Membrane</keyword>
<gene>
    <name evidence="10" type="ORF">RM52_07300</name>
</gene>
<feature type="transmembrane region" description="Helical" evidence="8">
    <location>
        <begin position="94"/>
        <end position="115"/>
    </location>
</feature>
<protein>
    <submittedName>
        <fullName evidence="10">MFS transporter</fullName>
    </submittedName>
</protein>
<dbReference type="PANTHER" id="PTHR43271">
    <property type="entry name" value="BLL2771 PROTEIN"/>
    <property type="match status" value="1"/>
</dbReference>
<feature type="transmembrane region" description="Helical" evidence="8">
    <location>
        <begin position="262"/>
        <end position="285"/>
    </location>
</feature>
<evidence type="ECO:0000313" key="11">
    <source>
        <dbReference type="Proteomes" id="UP000031202"/>
    </source>
</evidence>
<dbReference type="AlphaFoldDB" id="A0A0B4CU51"/>
<keyword evidence="4" id="KW-1003">Cell membrane</keyword>
<evidence type="ECO:0000256" key="5">
    <source>
        <dbReference type="ARBA" id="ARBA00022692"/>
    </source>
</evidence>
<organism evidence="10 11">
    <name type="scientific">Microbacterium hominis</name>
    <dbReference type="NCBI Taxonomy" id="162426"/>
    <lineage>
        <taxon>Bacteria</taxon>
        <taxon>Bacillati</taxon>
        <taxon>Actinomycetota</taxon>
        <taxon>Actinomycetes</taxon>
        <taxon>Micrococcales</taxon>
        <taxon>Microbacteriaceae</taxon>
        <taxon>Microbacterium</taxon>
    </lineage>
</organism>
<sequence length="411" mass="41677">MVGMAVTVLDRTPTGSIARIAAGTSSYRRVVGLLAAGGLANFAIIYFPQPLLPAIAASFGVDAGASGLAISATTAAMLLGLLLSAPLSDRVGRVSAMSGSLVAAGIQSVACAFAPTWEAFLALRAAEGLALAVLPAVALAYLRDAVRDDAHGRANALYISGTALGGAVGRLAPLPLATLGGWQLVSTVLGVLSVVVGVLVWFALPRDGAAPLPLRIGDLLGGTVASLRDPVILVVCVAGALAMATFVGLYNAVPFRLDGPPFSLGAAEVFVYFAYPLGILAPGLFHRISRRLGRAVTSLLGAIAMLTAIGLVFWPNVIAVFAGLGLLTAAFLGTHSILSGWVVARAQAVGRSTSRASSAYLLTYYLGSTVSGAASTHLFASAGWTAVVLLAAGLTTLCAALFLTLRLRRAG</sequence>
<keyword evidence="6 8" id="KW-1133">Transmembrane helix</keyword>
<comment type="subcellular location">
    <subcellularLocation>
        <location evidence="1">Cell membrane</location>
        <topology evidence="1">Multi-pass membrane protein</topology>
    </subcellularLocation>
</comment>
<dbReference type="Gene3D" id="1.20.1250.20">
    <property type="entry name" value="MFS general substrate transporter like domains"/>
    <property type="match status" value="1"/>
</dbReference>
<feature type="transmembrane region" description="Helical" evidence="8">
    <location>
        <begin position="386"/>
        <end position="405"/>
    </location>
</feature>
<feature type="transmembrane region" description="Helical" evidence="8">
    <location>
        <begin position="121"/>
        <end position="142"/>
    </location>
</feature>
<evidence type="ECO:0000259" key="9">
    <source>
        <dbReference type="PROSITE" id="PS50850"/>
    </source>
</evidence>
<evidence type="ECO:0000256" key="4">
    <source>
        <dbReference type="ARBA" id="ARBA00022475"/>
    </source>
</evidence>
<dbReference type="EMBL" id="JWSZ01000010">
    <property type="protein sequence ID" value="KIC57891.1"/>
    <property type="molecule type" value="Genomic_DNA"/>
</dbReference>
<proteinExistence type="inferred from homology"/>
<dbReference type="GO" id="GO:0005886">
    <property type="term" value="C:plasma membrane"/>
    <property type="evidence" value="ECO:0007669"/>
    <property type="project" value="UniProtKB-SubCell"/>
</dbReference>
<feature type="transmembrane region" description="Helical" evidence="8">
    <location>
        <begin position="320"/>
        <end position="344"/>
    </location>
</feature>
<dbReference type="Pfam" id="PF07690">
    <property type="entry name" value="MFS_1"/>
    <property type="match status" value="1"/>
</dbReference>
<comment type="similarity">
    <text evidence="2">Belongs to the major facilitator superfamily.</text>
</comment>
<feature type="transmembrane region" description="Helical" evidence="8">
    <location>
        <begin position="154"/>
        <end position="172"/>
    </location>
</feature>
<dbReference type="InterPro" id="IPR036259">
    <property type="entry name" value="MFS_trans_sf"/>
</dbReference>
<feature type="transmembrane region" description="Helical" evidence="8">
    <location>
        <begin position="231"/>
        <end position="250"/>
    </location>
</feature>
<name>A0A0B4CU51_9MICO</name>
<evidence type="ECO:0000256" key="2">
    <source>
        <dbReference type="ARBA" id="ARBA00008335"/>
    </source>
</evidence>
<dbReference type="GO" id="GO:0022857">
    <property type="term" value="F:transmembrane transporter activity"/>
    <property type="evidence" value="ECO:0007669"/>
    <property type="project" value="InterPro"/>
</dbReference>
<dbReference type="Proteomes" id="UP000031202">
    <property type="component" value="Unassembled WGS sequence"/>
</dbReference>
<feature type="domain" description="Major facilitator superfamily (MFS) profile" evidence="9">
    <location>
        <begin position="1"/>
        <end position="410"/>
    </location>
</feature>